<accession>A0A0D3IHF5</accession>
<evidence type="ECO:0000256" key="6">
    <source>
        <dbReference type="ARBA" id="ARBA00023065"/>
    </source>
</evidence>
<organism evidence="10 11">
    <name type="scientific">Emiliania huxleyi (strain CCMP1516)</name>
    <dbReference type="NCBI Taxonomy" id="280463"/>
    <lineage>
        <taxon>Eukaryota</taxon>
        <taxon>Haptista</taxon>
        <taxon>Haptophyta</taxon>
        <taxon>Prymnesiophyceae</taxon>
        <taxon>Isochrysidales</taxon>
        <taxon>Noelaerhabdaceae</taxon>
        <taxon>Emiliania</taxon>
    </lineage>
</organism>
<comment type="function">
    <text evidence="8">Essential component of the vacuolar proton pump (V-ATPase), a multimeric enzyme that catalyzes the translocation of protons across the membranes. Required for assembly and activity of the V-ATPase.</text>
</comment>
<comment type="similarity">
    <text evidence="2 8">Belongs to the V-ATPase 116 kDa subunit family.</text>
</comment>
<dbReference type="eggNOG" id="KOG2189">
    <property type="taxonomic scope" value="Eukaryota"/>
</dbReference>
<keyword evidence="7" id="KW-0472">Membrane</keyword>
<dbReference type="STRING" id="2903.R1D8A7"/>
<evidence type="ECO:0000256" key="2">
    <source>
        <dbReference type="ARBA" id="ARBA00009904"/>
    </source>
</evidence>
<keyword evidence="6 8" id="KW-0406">Ion transport</keyword>
<comment type="subcellular location">
    <subcellularLocation>
        <location evidence="1">Membrane</location>
        <topology evidence="1">Multi-pass membrane protein</topology>
    </subcellularLocation>
</comment>
<reference evidence="10" key="2">
    <citation type="submission" date="2024-10" db="UniProtKB">
        <authorList>
            <consortium name="EnsemblProtists"/>
        </authorList>
    </citation>
    <scope>IDENTIFICATION</scope>
</reference>
<evidence type="ECO:0000256" key="5">
    <source>
        <dbReference type="ARBA" id="ARBA00022989"/>
    </source>
</evidence>
<dbReference type="GO" id="GO:0016471">
    <property type="term" value="C:vacuolar proton-transporting V-type ATPase complex"/>
    <property type="evidence" value="ECO:0007669"/>
    <property type="project" value="TreeGrafter"/>
</dbReference>
<proteinExistence type="inferred from homology"/>
<name>A0A0D3IHF5_EMIH1</name>
<dbReference type="GO" id="GO:0051117">
    <property type="term" value="F:ATPase binding"/>
    <property type="evidence" value="ECO:0007669"/>
    <property type="project" value="TreeGrafter"/>
</dbReference>
<keyword evidence="3 8" id="KW-0813">Transport</keyword>
<keyword evidence="4" id="KW-0812">Transmembrane</keyword>
<feature type="coiled-coil region" evidence="9">
    <location>
        <begin position="94"/>
        <end position="121"/>
    </location>
</feature>
<protein>
    <recommendedName>
        <fullName evidence="8">V-type proton ATPase subunit a</fullName>
    </recommendedName>
</protein>
<evidence type="ECO:0000256" key="1">
    <source>
        <dbReference type="ARBA" id="ARBA00004141"/>
    </source>
</evidence>
<evidence type="ECO:0000256" key="8">
    <source>
        <dbReference type="RuleBase" id="RU361189"/>
    </source>
</evidence>
<evidence type="ECO:0000313" key="11">
    <source>
        <dbReference type="Proteomes" id="UP000013827"/>
    </source>
</evidence>
<dbReference type="GO" id="GO:0046961">
    <property type="term" value="F:proton-transporting ATPase activity, rotational mechanism"/>
    <property type="evidence" value="ECO:0007669"/>
    <property type="project" value="InterPro"/>
</dbReference>
<evidence type="ECO:0000313" key="10">
    <source>
        <dbReference type="EnsemblProtists" id="EOD10690"/>
    </source>
</evidence>
<evidence type="ECO:0000256" key="4">
    <source>
        <dbReference type="ARBA" id="ARBA00022692"/>
    </source>
</evidence>
<dbReference type="GO" id="GO:0007035">
    <property type="term" value="P:vacuolar acidification"/>
    <property type="evidence" value="ECO:0007669"/>
    <property type="project" value="TreeGrafter"/>
</dbReference>
<dbReference type="HOGENOM" id="CLU_971252_0_0_1"/>
<evidence type="ECO:0000256" key="7">
    <source>
        <dbReference type="ARBA" id="ARBA00023136"/>
    </source>
</evidence>
<dbReference type="Pfam" id="PF01496">
    <property type="entry name" value="V_ATPase_I"/>
    <property type="match status" value="1"/>
</dbReference>
<dbReference type="GO" id="GO:0033179">
    <property type="term" value="C:proton-transporting V-type ATPase, V0 domain"/>
    <property type="evidence" value="ECO:0007669"/>
    <property type="project" value="InterPro"/>
</dbReference>
<dbReference type="Proteomes" id="UP000013827">
    <property type="component" value="Unassembled WGS sequence"/>
</dbReference>
<dbReference type="PANTHER" id="PTHR11629:SF63">
    <property type="entry name" value="V-TYPE PROTON ATPASE SUBUNIT A"/>
    <property type="match status" value="1"/>
</dbReference>
<dbReference type="KEGG" id="ehx:EMIHUDRAFT_215480"/>
<dbReference type="GeneID" id="17256793"/>
<keyword evidence="8" id="KW-0375">Hydrogen ion transport</keyword>
<evidence type="ECO:0000256" key="3">
    <source>
        <dbReference type="ARBA" id="ARBA00022448"/>
    </source>
</evidence>
<keyword evidence="5" id="KW-1133">Transmembrane helix</keyword>
<dbReference type="InterPro" id="IPR002490">
    <property type="entry name" value="V-ATPase_116kDa_su"/>
</dbReference>
<dbReference type="AlphaFoldDB" id="A0A0D3IHF5"/>
<reference evidence="11" key="1">
    <citation type="journal article" date="2013" name="Nature">
        <title>Pan genome of the phytoplankton Emiliania underpins its global distribution.</title>
        <authorList>
            <person name="Read B.A."/>
            <person name="Kegel J."/>
            <person name="Klute M.J."/>
            <person name="Kuo A."/>
            <person name="Lefebvre S.C."/>
            <person name="Maumus F."/>
            <person name="Mayer C."/>
            <person name="Miller J."/>
            <person name="Monier A."/>
            <person name="Salamov A."/>
            <person name="Young J."/>
            <person name="Aguilar M."/>
            <person name="Claverie J.M."/>
            <person name="Frickenhaus S."/>
            <person name="Gonzalez K."/>
            <person name="Herman E.K."/>
            <person name="Lin Y.C."/>
            <person name="Napier J."/>
            <person name="Ogata H."/>
            <person name="Sarno A.F."/>
            <person name="Shmutz J."/>
            <person name="Schroeder D."/>
            <person name="de Vargas C."/>
            <person name="Verret F."/>
            <person name="von Dassow P."/>
            <person name="Valentin K."/>
            <person name="Van de Peer Y."/>
            <person name="Wheeler G."/>
            <person name="Dacks J.B."/>
            <person name="Delwiche C.F."/>
            <person name="Dyhrman S.T."/>
            <person name="Glockner G."/>
            <person name="John U."/>
            <person name="Richards T."/>
            <person name="Worden A.Z."/>
            <person name="Zhang X."/>
            <person name="Grigoriev I.V."/>
            <person name="Allen A.E."/>
            <person name="Bidle K."/>
            <person name="Borodovsky M."/>
            <person name="Bowler C."/>
            <person name="Brownlee C."/>
            <person name="Cock J.M."/>
            <person name="Elias M."/>
            <person name="Gladyshev V.N."/>
            <person name="Groth M."/>
            <person name="Guda C."/>
            <person name="Hadaegh A."/>
            <person name="Iglesias-Rodriguez M.D."/>
            <person name="Jenkins J."/>
            <person name="Jones B.M."/>
            <person name="Lawson T."/>
            <person name="Leese F."/>
            <person name="Lindquist E."/>
            <person name="Lobanov A."/>
            <person name="Lomsadze A."/>
            <person name="Malik S.B."/>
            <person name="Marsh M.E."/>
            <person name="Mackinder L."/>
            <person name="Mock T."/>
            <person name="Mueller-Roeber B."/>
            <person name="Pagarete A."/>
            <person name="Parker M."/>
            <person name="Probert I."/>
            <person name="Quesneville H."/>
            <person name="Raines C."/>
            <person name="Rensing S.A."/>
            <person name="Riano-Pachon D.M."/>
            <person name="Richier S."/>
            <person name="Rokitta S."/>
            <person name="Shiraiwa Y."/>
            <person name="Soanes D.M."/>
            <person name="van der Giezen M."/>
            <person name="Wahlund T.M."/>
            <person name="Williams B."/>
            <person name="Wilson W."/>
            <person name="Wolfe G."/>
            <person name="Wurch L.L."/>
        </authorList>
    </citation>
    <scope>NUCLEOTIDE SEQUENCE</scope>
</reference>
<dbReference type="RefSeq" id="XP_005763119.1">
    <property type="nucleotide sequence ID" value="XM_005763062.1"/>
</dbReference>
<sequence length="287" mass="31581">MGSLFRSHAMTMVQIIDHNDGAREVVELLGELGVMQLVDLNAGTMGNRRTFSDDLRRNDAVMKRLEFLERACEAAGVPVRLRDEHAPLMSRTQLAGLDGELRSLEREIADMKAEERRVLLVANGLRENLHLLRLGATVYDGGTEAVVEAEAWPTPSDIELAEERRSSSLREGLLQQAGTTGAGAVGRMDAGGMLNLVAGVISRSNAHQFERLAHRLSRGNCMVYNEPIDEPLLLASRDPREEPAAVPKNAFLVFFSGEVLRAKLLKVAGHLSATIYPTQCAWRLEDC</sequence>
<keyword evidence="9" id="KW-0175">Coiled coil</keyword>
<keyword evidence="11" id="KW-1185">Reference proteome</keyword>
<dbReference type="PANTHER" id="PTHR11629">
    <property type="entry name" value="VACUOLAR PROTON ATPASES"/>
    <property type="match status" value="1"/>
</dbReference>
<dbReference type="EnsemblProtists" id="EOD10690">
    <property type="protein sequence ID" value="EOD10690"/>
    <property type="gene ID" value="EMIHUDRAFT_215480"/>
</dbReference>
<dbReference type="PaxDb" id="2903-EOD10690"/>
<evidence type="ECO:0000256" key="9">
    <source>
        <dbReference type="SAM" id="Coils"/>
    </source>
</evidence>